<dbReference type="OrthoDB" id="5750169at2"/>
<evidence type="ECO:0008006" key="3">
    <source>
        <dbReference type="Google" id="ProtNLM"/>
    </source>
</evidence>
<evidence type="ECO:0000313" key="1">
    <source>
        <dbReference type="EMBL" id="KZN45961.1"/>
    </source>
</evidence>
<organism evidence="1 2">
    <name type="scientific">Pseudoalteromonas luteoviolacea NCIMB 1942</name>
    <dbReference type="NCBI Taxonomy" id="1365253"/>
    <lineage>
        <taxon>Bacteria</taxon>
        <taxon>Pseudomonadati</taxon>
        <taxon>Pseudomonadota</taxon>
        <taxon>Gammaproteobacteria</taxon>
        <taxon>Alteromonadales</taxon>
        <taxon>Pseudoalteromonadaceae</taxon>
        <taxon>Pseudoalteromonas</taxon>
    </lineage>
</organism>
<proteinExistence type="predicted"/>
<dbReference type="EMBL" id="AUXT01000174">
    <property type="protein sequence ID" value="KZN45961.1"/>
    <property type="molecule type" value="Genomic_DNA"/>
</dbReference>
<dbReference type="Proteomes" id="UP000076587">
    <property type="component" value="Unassembled WGS sequence"/>
</dbReference>
<reference evidence="1 2" key="1">
    <citation type="submission" date="2013-07" db="EMBL/GenBank/DDBJ databases">
        <title>Comparative Genomic and Metabolomic Analysis of Twelve Strains of Pseudoalteromonas luteoviolacea.</title>
        <authorList>
            <person name="Vynne N.G."/>
            <person name="Mansson M."/>
            <person name="Gram L."/>
        </authorList>
    </citation>
    <scope>NUCLEOTIDE SEQUENCE [LARGE SCALE GENOMIC DNA]</scope>
    <source>
        <strain evidence="1 2">NCIMB 1942</strain>
    </source>
</reference>
<comment type="caution">
    <text evidence="1">The sequence shown here is derived from an EMBL/GenBank/DDBJ whole genome shotgun (WGS) entry which is preliminary data.</text>
</comment>
<gene>
    <name evidence="1" type="ORF">N482_13490</name>
</gene>
<dbReference type="AlphaFoldDB" id="A0A167AYW2"/>
<dbReference type="RefSeq" id="WP_063377785.1">
    <property type="nucleotide sequence ID" value="NZ_AUXT01000174.1"/>
</dbReference>
<sequence>MKKLLLATVTGAAIASGAYVVTQQDKGYTPMSQLDYVPADTIFFASQLESFPYLKYLDLLPNAFKSNYEINTFVEEMKAHELEMKALGQEPDQNATFFMNVMEQYAKSLESSESFANIWGVDNELKMLIYSVGLLPVIRAELGDVAAFNNTLKSAADKAGVSFLDSDIDGTPVTKFAIEHAGQKVFDLVLATQGKWVTLSADTPFNSPDDLKVALAITKPTMSLSSTGKIEHYLKEYQLDGQSISYLDNKLLVDTLTAKDPQNTSVKMLDNILALSGSTNALDMIRNEACQNDFSDMANKWPAIISGTESMSISANHANFKVSNIIASTDQKILTAISNMRGFVPAHTQGAEDGLFSIGLGLNAAQLSPTVNTIWAAFSSAEFSCQPLVMAQAKSKETNPAMLAMATGMLGTLQGVSLSLLDIDIAEKADQSQEVEFSKLDLLATISADDAIALFNMAKSFVPEFANLNLPEDGSPVEVNSFLPVDYQLDKPVYLALKGQHIALFTGEDARKHADALSTQVVEANGIIAFGLDTEKLLPLIKKGSELAGEELPEEIQNLFGDGYQMHIAFDVTNQGLVTDITADIKK</sequence>
<protein>
    <recommendedName>
        <fullName evidence="3">DUF3352 domain-containing protein</fullName>
    </recommendedName>
</protein>
<name>A0A167AYW2_9GAMM</name>
<accession>A0A167AYW2</accession>
<dbReference type="PATRIC" id="fig|1365253.3.peg.3268"/>
<evidence type="ECO:0000313" key="2">
    <source>
        <dbReference type="Proteomes" id="UP000076587"/>
    </source>
</evidence>